<feature type="compositionally biased region" description="Basic and acidic residues" evidence="7">
    <location>
        <begin position="598"/>
        <end position="608"/>
    </location>
</feature>
<dbReference type="PANTHER" id="PTHR37937">
    <property type="entry name" value="CONJUGATIVE TRANSFER: DNA TRANSPORT"/>
    <property type="match status" value="1"/>
</dbReference>
<evidence type="ECO:0000256" key="4">
    <source>
        <dbReference type="ARBA" id="ARBA00022692"/>
    </source>
</evidence>
<sequence length="712" mass="77458">MAITRILWGQIIAVFAIVLLAIWGATQWTAGALGYQAELGRPWFSLGSYPVYMPLSFFWWWFAFEAYAPHVFEIGGMIAAAGGILAVLVAIAMSVWRAREVRRAETYGSARWASPQEVRAAGLLKPDGTVLGCLGRDYLRHDGPEHVLCFAPTRSGKGVGLVVPTLLTWPGSVIVHDIKGENWQLTAGFRSAHGRVLLFDPTNPMSSRYNPLLEVRRGTWEVRDVQNVADVLVDPEGSLEKRNHWEKTSHALLVGAILHVLYAEPDKTLAGVAAFLSDPSRPITTALNLMKTTRHLGKEGVHPVVASAAQELLNKSDNERSGVLSTAMSFLGLYRDPVIAQVTGASDWRIEDLVQGDQPTSLYLVVPPSDISRTKPLIRLILNQVGRRLTEELDARNPAGRQKLLLMLDEFPALGRLDFFESALAFMAGYGIKSFLIAQSLNQIEKAYGPSNAILDNCHVRVAFATNDERTAKRISEALGTATEMRAMKNYAGHRLSPWLGHLMVSRSETARPLLTPGEIMQLPPDDEIVMVAGLPPIRARKARYYQDPRFLQRLLPPPNFPAPGPVVRTAPWNTSLIPAPESVDDALLRDASALGEPVREMSGREGKAGVGAGTEADAEAEAEGGESSPDAAAGGTAQAEAAGQADGGLRREPEILSPDEIAPPERPVLNEFDFPESDDDDDAVSLRRASDRLALRSARVASLDPDDGIAL</sequence>
<keyword evidence="6 8" id="KW-0472">Membrane</keyword>
<dbReference type="Pfam" id="PF02534">
    <property type="entry name" value="T4SS-DNA_transf"/>
    <property type="match status" value="1"/>
</dbReference>
<dbReference type="NCBIfam" id="NF010450">
    <property type="entry name" value="PRK13876.1"/>
    <property type="match status" value="1"/>
</dbReference>
<reference evidence="10" key="1">
    <citation type="journal article" date="2019" name="Int. J. Syst. Evol. Microbiol.">
        <title>The Global Catalogue of Microorganisms (GCM) 10K type strain sequencing project: providing services to taxonomists for standard genome sequencing and annotation.</title>
        <authorList>
            <consortium name="The Broad Institute Genomics Platform"/>
            <consortium name="The Broad Institute Genome Sequencing Center for Infectious Disease"/>
            <person name="Wu L."/>
            <person name="Ma J."/>
        </authorList>
    </citation>
    <scope>NUCLEOTIDE SEQUENCE [LARGE SCALE GENOMIC DNA]</scope>
    <source>
        <strain evidence="10">KCTC 42224</strain>
    </source>
</reference>
<evidence type="ECO:0000313" key="9">
    <source>
        <dbReference type="EMBL" id="MFC3670129.1"/>
    </source>
</evidence>
<dbReference type="Proteomes" id="UP001595683">
    <property type="component" value="Unassembled WGS sequence"/>
</dbReference>
<accession>A0ABV7UYZ3</accession>
<evidence type="ECO:0000256" key="2">
    <source>
        <dbReference type="ARBA" id="ARBA00008806"/>
    </source>
</evidence>
<keyword evidence="4 8" id="KW-0812">Transmembrane</keyword>
<feature type="region of interest" description="Disordered" evidence="7">
    <location>
        <begin position="596"/>
        <end position="684"/>
    </location>
</feature>
<keyword evidence="5 8" id="KW-1133">Transmembrane helix</keyword>
<dbReference type="CDD" id="cd01127">
    <property type="entry name" value="TrwB_TraG_TraD_VirD4"/>
    <property type="match status" value="1"/>
</dbReference>
<keyword evidence="3" id="KW-1003">Cell membrane</keyword>
<dbReference type="RefSeq" id="WP_191324984.1">
    <property type="nucleotide sequence ID" value="NZ_BMZP01000013.1"/>
</dbReference>
<proteinExistence type="inferred from homology"/>
<dbReference type="EMBL" id="JBHRYE010000003">
    <property type="protein sequence ID" value="MFC3670129.1"/>
    <property type="molecule type" value="Genomic_DNA"/>
</dbReference>
<feature type="transmembrane region" description="Helical" evidence="8">
    <location>
        <begin position="6"/>
        <end position="23"/>
    </location>
</feature>
<evidence type="ECO:0000256" key="5">
    <source>
        <dbReference type="ARBA" id="ARBA00022989"/>
    </source>
</evidence>
<evidence type="ECO:0000256" key="8">
    <source>
        <dbReference type="SAM" id="Phobius"/>
    </source>
</evidence>
<organism evidence="9 10">
    <name type="scientific">Novosphingobium pokkalii</name>
    <dbReference type="NCBI Taxonomy" id="1770194"/>
    <lineage>
        <taxon>Bacteria</taxon>
        <taxon>Pseudomonadati</taxon>
        <taxon>Pseudomonadota</taxon>
        <taxon>Alphaproteobacteria</taxon>
        <taxon>Sphingomonadales</taxon>
        <taxon>Sphingomonadaceae</taxon>
        <taxon>Novosphingobium</taxon>
    </lineage>
</organism>
<dbReference type="Gene3D" id="3.40.50.300">
    <property type="entry name" value="P-loop containing nucleotide triphosphate hydrolases"/>
    <property type="match status" value="1"/>
</dbReference>
<dbReference type="InterPro" id="IPR027417">
    <property type="entry name" value="P-loop_NTPase"/>
</dbReference>
<feature type="transmembrane region" description="Helical" evidence="8">
    <location>
        <begin position="43"/>
        <end position="62"/>
    </location>
</feature>
<protein>
    <submittedName>
        <fullName evidence="9">Conjugal transfer protein TraG</fullName>
    </submittedName>
</protein>
<feature type="compositionally biased region" description="Acidic residues" evidence="7">
    <location>
        <begin position="674"/>
        <end position="684"/>
    </location>
</feature>
<evidence type="ECO:0000256" key="1">
    <source>
        <dbReference type="ARBA" id="ARBA00004651"/>
    </source>
</evidence>
<comment type="subcellular location">
    <subcellularLocation>
        <location evidence="1">Cell membrane</location>
        <topology evidence="1">Multi-pass membrane protein</topology>
    </subcellularLocation>
</comment>
<name>A0ABV7UYZ3_9SPHN</name>
<gene>
    <name evidence="9" type="ORF">ACFOOT_01705</name>
</gene>
<evidence type="ECO:0000256" key="3">
    <source>
        <dbReference type="ARBA" id="ARBA00022475"/>
    </source>
</evidence>
<evidence type="ECO:0000313" key="10">
    <source>
        <dbReference type="Proteomes" id="UP001595683"/>
    </source>
</evidence>
<dbReference type="InterPro" id="IPR003688">
    <property type="entry name" value="TraG/VirD4"/>
</dbReference>
<dbReference type="InterPro" id="IPR051539">
    <property type="entry name" value="T4SS-coupling_protein"/>
</dbReference>
<keyword evidence="10" id="KW-1185">Reference proteome</keyword>
<feature type="compositionally biased region" description="Low complexity" evidence="7">
    <location>
        <begin position="626"/>
        <end position="645"/>
    </location>
</feature>
<evidence type="ECO:0000256" key="7">
    <source>
        <dbReference type="SAM" id="MobiDB-lite"/>
    </source>
</evidence>
<feature type="transmembrane region" description="Helical" evidence="8">
    <location>
        <begin position="74"/>
        <end position="96"/>
    </location>
</feature>
<comment type="caution">
    <text evidence="9">The sequence shown here is derived from an EMBL/GenBank/DDBJ whole genome shotgun (WGS) entry which is preliminary data.</text>
</comment>
<dbReference type="PANTHER" id="PTHR37937:SF1">
    <property type="entry name" value="CONJUGATIVE TRANSFER: DNA TRANSPORT"/>
    <property type="match status" value="1"/>
</dbReference>
<comment type="similarity">
    <text evidence="2">Belongs to the VirD4/TraG family.</text>
</comment>
<dbReference type="SUPFAM" id="SSF52540">
    <property type="entry name" value="P-loop containing nucleoside triphosphate hydrolases"/>
    <property type="match status" value="1"/>
</dbReference>
<evidence type="ECO:0000256" key="6">
    <source>
        <dbReference type="ARBA" id="ARBA00023136"/>
    </source>
</evidence>